<dbReference type="Pfam" id="PF06745">
    <property type="entry name" value="ATPase"/>
    <property type="match status" value="1"/>
</dbReference>
<evidence type="ECO:0000259" key="4">
    <source>
        <dbReference type="Pfam" id="PF06745"/>
    </source>
</evidence>
<name>A0A7C5LDU9_CALS0</name>
<dbReference type="GO" id="GO:0005524">
    <property type="term" value="F:ATP binding"/>
    <property type="evidence" value="ECO:0007669"/>
    <property type="project" value="UniProtKB-KW"/>
</dbReference>
<keyword evidence="2" id="KW-0067">ATP-binding</keyword>
<evidence type="ECO:0000256" key="3">
    <source>
        <dbReference type="SAM" id="Phobius"/>
    </source>
</evidence>
<dbReference type="PANTHER" id="PTHR43637">
    <property type="entry name" value="UPF0273 PROTEIN TM_0370"/>
    <property type="match status" value="1"/>
</dbReference>
<reference evidence="5" key="1">
    <citation type="journal article" date="2020" name="mSystems">
        <title>Genome- and Community-Level Interaction Insights into Carbon Utilization and Element Cycling Functions of Hydrothermarchaeota in Hydrothermal Sediment.</title>
        <authorList>
            <person name="Zhou Z."/>
            <person name="Liu Y."/>
            <person name="Xu W."/>
            <person name="Pan J."/>
            <person name="Luo Z.H."/>
            <person name="Li M."/>
        </authorList>
    </citation>
    <scope>NUCLEOTIDE SEQUENCE [LARGE SCALE GENOMIC DNA]</scope>
    <source>
        <strain evidence="5">SpSt-1056</strain>
    </source>
</reference>
<dbReference type="EMBL" id="DRWN01000068">
    <property type="protein sequence ID" value="HHK69119.1"/>
    <property type="molecule type" value="Genomic_DNA"/>
</dbReference>
<keyword evidence="1" id="KW-0547">Nucleotide-binding</keyword>
<gene>
    <name evidence="5" type="ORF">ENM11_08255</name>
</gene>
<proteinExistence type="predicted"/>
<dbReference type="InterPro" id="IPR027417">
    <property type="entry name" value="P-loop_NTPase"/>
</dbReference>
<feature type="transmembrane region" description="Helical" evidence="3">
    <location>
        <begin position="106"/>
        <end position="124"/>
    </location>
</feature>
<dbReference type="SUPFAM" id="SSF52540">
    <property type="entry name" value="P-loop containing nucleoside triphosphate hydrolases"/>
    <property type="match status" value="1"/>
</dbReference>
<sequence length="452" mass="49921">MNHLLYLASSIVFHVSMLLLTFGMVRLLTKFKQAGLNVVRWPLAYVVSGLIFRLGMESAYSLNFLTVELKEFAEVSAFLLTMLCLLVLYSLMTLLRSVGRVYTPLLKWFPAILISIPAVTTLAFSGQKSTIELFETGLYVFSYHIILAYMYGVLGRVAVKMGEGRVLFAYGASVVTGALAVVNLLSIMGFLTGTVQAEVYISQLANSYFALSALTIAMLLTFLLKRKISHPTTVGQKIQTGVTIVDEMLEAGLPYPSAIAFFGPAGSGRTTIVTKISLTRMLMGEGVVFLSVDMPSAKQAEIFVKLGADVQSLRDNRQLLIIDTSGREESLKLNPQEISIAFTNLLNKVEGVRKWVVIDSFTTLVEEFGQDTAMKLLRTLCQKARSLNAGFIFTFNPYAFSASTTALVEDCVDGVIELVMEETRAGISRKIRVKWMTGYGILGFWRNLEEIV</sequence>
<evidence type="ECO:0000256" key="2">
    <source>
        <dbReference type="ARBA" id="ARBA00022840"/>
    </source>
</evidence>
<feature type="transmembrane region" description="Helical" evidence="3">
    <location>
        <begin position="6"/>
        <end position="25"/>
    </location>
</feature>
<protein>
    <recommendedName>
        <fullName evidence="4">KaiC-like domain-containing protein</fullName>
    </recommendedName>
</protein>
<evidence type="ECO:0000256" key="1">
    <source>
        <dbReference type="ARBA" id="ARBA00022741"/>
    </source>
</evidence>
<feature type="transmembrane region" description="Helical" evidence="3">
    <location>
        <begin position="204"/>
        <end position="224"/>
    </location>
</feature>
<dbReference type="AlphaFoldDB" id="A0A7C5LDU9"/>
<evidence type="ECO:0000313" key="5">
    <source>
        <dbReference type="EMBL" id="HHK69119.1"/>
    </source>
</evidence>
<keyword evidence="3" id="KW-0812">Transmembrane</keyword>
<feature type="transmembrane region" description="Helical" evidence="3">
    <location>
        <begin position="136"/>
        <end position="154"/>
    </location>
</feature>
<keyword evidence="3" id="KW-0472">Membrane</keyword>
<feature type="transmembrane region" description="Helical" evidence="3">
    <location>
        <begin position="166"/>
        <end position="192"/>
    </location>
</feature>
<organism evidence="5">
    <name type="scientific">Caldiarchaeum subterraneum</name>
    <dbReference type="NCBI Taxonomy" id="311458"/>
    <lineage>
        <taxon>Archaea</taxon>
        <taxon>Nitrososphaerota</taxon>
        <taxon>Candidatus Caldarchaeales</taxon>
        <taxon>Candidatus Caldarchaeaceae</taxon>
        <taxon>Candidatus Caldarchaeum</taxon>
    </lineage>
</organism>
<keyword evidence="3" id="KW-1133">Transmembrane helix</keyword>
<accession>A0A7C5LDU9</accession>
<feature type="transmembrane region" description="Helical" evidence="3">
    <location>
        <begin position="37"/>
        <end position="55"/>
    </location>
</feature>
<feature type="transmembrane region" description="Helical" evidence="3">
    <location>
        <begin position="75"/>
        <end position="94"/>
    </location>
</feature>
<dbReference type="InterPro" id="IPR014774">
    <property type="entry name" value="KaiC-like_dom"/>
</dbReference>
<feature type="domain" description="KaiC-like" evidence="4">
    <location>
        <begin position="238"/>
        <end position="436"/>
    </location>
</feature>
<comment type="caution">
    <text evidence="5">The sequence shown here is derived from an EMBL/GenBank/DDBJ whole genome shotgun (WGS) entry which is preliminary data.</text>
</comment>
<dbReference type="Gene3D" id="3.40.50.300">
    <property type="entry name" value="P-loop containing nucleotide triphosphate hydrolases"/>
    <property type="match status" value="1"/>
</dbReference>